<dbReference type="InterPro" id="IPR054612">
    <property type="entry name" value="Phage_capsid-like_C"/>
</dbReference>
<dbReference type="Pfam" id="PF05065">
    <property type="entry name" value="Phage_capsid"/>
    <property type="match status" value="1"/>
</dbReference>
<reference evidence="3 4" key="1">
    <citation type="submission" date="2019-09" db="EMBL/GenBank/DDBJ databases">
        <title>Whole genome shotgun sequencing (WGS) of Ellagibacter isourolithinifaciens DSM 104140(T) and Adlercreutzia muris DSM 29508(T).</title>
        <authorList>
            <person name="Stoll D.A."/>
            <person name="Danylec N."/>
            <person name="Huch M."/>
        </authorList>
    </citation>
    <scope>NUCLEOTIDE SEQUENCE [LARGE SCALE GENOMIC DNA]</scope>
    <source>
        <strain evidence="3 4">DSM 29508</strain>
    </source>
</reference>
<accession>A0A7C8BRH6</accession>
<protein>
    <submittedName>
        <fullName evidence="3">Phage major capsid protein</fullName>
    </submittedName>
</protein>
<dbReference type="RefSeq" id="WP_151430666.1">
    <property type="nucleotide sequence ID" value="NZ_JANJZI010000003.1"/>
</dbReference>
<sequence length="397" mass="43388">MTIKFANMEACERLSDAMLANEADPEALALAWASYGESIANELRGEFAQYGRDIDAKAMESRGYRVLTANETAWYEKVIQAVKTAKTKQAFIEIIGTGDQDSLMPPTIIQDVFSDIQKDSPLLAAVSAQYVGYAQNFIVNDAAIQMGAWGEITAEIVKEIKGAIKVISMSQSRYTAFCIIPLDILDMGPQFVDAFIRSLMAESMRYGLEAAVVNGSGVNMPVGMMRNPDGAFEQETGYPEKDAVKLTSFAPDEYGVLLSKLAKTRTGRERAFDEVCLITNMTDYLTKVMPATTVQATVGGYVSNVFPFATKIIRSSAVPEGKAIIGLLDKYRLGIGGSRNGIEFDDSFKFLEDCRTFKAIQHAGGRAYDNTCFVVVDITDLDPAYITVRNVDAVPSV</sequence>
<dbReference type="NCBIfam" id="TIGR01554">
    <property type="entry name" value="major_cap_HK97"/>
    <property type="match status" value="1"/>
</dbReference>
<evidence type="ECO:0000259" key="2">
    <source>
        <dbReference type="Pfam" id="PF05065"/>
    </source>
</evidence>
<dbReference type="SUPFAM" id="SSF56563">
    <property type="entry name" value="Major capsid protein gp5"/>
    <property type="match status" value="1"/>
</dbReference>
<organism evidence="3 4">
    <name type="scientific">Adlercreutzia muris</name>
    <dbReference type="NCBI Taxonomy" id="1796610"/>
    <lineage>
        <taxon>Bacteria</taxon>
        <taxon>Bacillati</taxon>
        <taxon>Actinomycetota</taxon>
        <taxon>Coriobacteriia</taxon>
        <taxon>Eggerthellales</taxon>
        <taxon>Eggerthellaceae</taxon>
        <taxon>Adlercreutzia</taxon>
    </lineage>
</organism>
<dbReference type="AlphaFoldDB" id="A0A7C8BRH6"/>
<proteinExistence type="predicted"/>
<feature type="domain" description="Phage capsid-like C-terminal" evidence="2">
    <location>
        <begin position="103"/>
        <end position="237"/>
    </location>
</feature>
<dbReference type="InterPro" id="IPR024455">
    <property type="entry name" value="Phage_capsid"/>
</dbReference>
<dbReference type="EMBL" id="WAJS01000017">
    <property type="protein sequence ID" value="KAB1647987.1"/>
    <property type="molecule type" value="Genomic_DNA"/>
</dbReference>
<comment type="subcellular location">
    <subcellularLocation>
        <location evidence="1">Virion</location>
    </subcellularLocation>
</comment>
<comment type="caution">
    <text evidence="3">The sequence shown here is derived from an EMBL/GenBank/DDBJ whole genome shotgun (WGS) entry which is preliminary data.</text>
</comment>
<dbReference type="Proteomes" id="UP000479639">
    <property type="component" value="Unassembled WGS sequence"/>
</dbReference>
<evidence type="ECO:0000256" key="1">
    <source>
        <dbReference type="ARBA" id="ARBA00004328"/>
    </source>
</evidence>
<evidence type="ECO:0000313" key="4">
    <source>
        <dbReference type="Proteomes" id="UP000479639"/>
    </source>
</evidence>
<name>A0A7C8BRH6_9ACTN</name>
<gene>
    <name evidence="3" type="ORF">F8D48_06760</name>
</gene>
<evidence type="ECO:0000313" key="3">
    <source>
        <dbReference type="EMBL" id="KAB1647987.1"/>
    </source>
</evidence>
<keyword evidence="4" id="KW-1185">Reference proteome</keyword>